<dbReference type="GO" id="GO:0008283">
    <property type="term" value="P:cell population proliferation"/>
    <property type="evidence" value="ECO:0007669"/>
    <property type="project" value="InterPro"/>
</dbReference>
<dbReference type="InterPro" id="IPR011989">
    <property type="entry name" value="ARM-like"/>
</dbReference>
<evidence type="ECO:0000313" key="7">
    <source>
        <dbReference type="Proteomes" id="UP000261540"/>
    </source>
</evidence>
<dbReference type="InterPro" id="IPR016024">
    <property type="entry name" value="ARM-type_fold"/>
</dbReference>
<reference evidence="6" key="1">
    <citation type="submission" date="2025-05" db="UniProtKB">
        <authorList>
            <consortium name="Ensembl"/>
        </authorList>
    </citation>
    <scope>IDENTIFICATION</scope>
</reference>
<dbReference type="Gene3D" id="1.25.10.10">
    <property type="entry name" value="Leucine-rich Repeat Variant"/>
    <property type="match status" value="1"/>
</dbReference>
<dbReference type="InterPro" id="IPR038904">
    <property type="entry name" value="BRAT1"/>
</dbReference>
<evidence type="ECO:0000313" key="6">
    <source>
        <dbReference type="Ensembl" id="ENSPKIP00000031032.1"/>
    </source>
</evidence>
<dbReference type="Proteomes" id="UP000261540">
    <property type="component" value="Unplaced"/>
</dbReference>
<evidence type="ECO:0000256" key="4">
    <source>
        <dbReference type="ARBA" id="ARBA00061308"/>
    </source>
</evidence>
<comment type="subcellular location">
    <subcellularLocation>
        <location evidence="1">Cytoplasm</location>
    </subcellularLocation>
</comment>
<evidence type="ECO:0000256" key="3">
    <source>
        <dbReference type="ARBA" id="ARBA00022737"/>
    </source>
</evidence>
<dbReference type="SUPFAM" id="SSF48371">
    <property type="entry name" value="ARM repeat"/>
    <property type="match status" value="1"/>
</dbReference>
<dbReference type="PROSITE" id="PS50077">
    <property type="entry name" value="HEAT_REPEAT"/>
    <property type="match status" value="1"/>
</dbReference>
<evidence type="ECO:0000256" key="5">
    <source>
        <dbReference type="PROSITE-ProRule" id="PRU00103"/>
    </source>
</evidence>
<proteinExistence type="inferred from homology"/>
<evidence type="ECO:0000256" key="1">
    <source>
        <dbReference type="ARBA" id="ARBA00004496"/>
    </source>
</evidence>
<dbReference type="Pfam" id="PF02985">
    <property type="entry name" value="HEAT"/>
    <property type="match status" value="1"/>
</dbReference>
<feature type="repeat" description="HEAT" evidence="5">
    <location>
        <begin position="553"/>
        <end position="590"/>
    </location>
</feature>
<dbReference type="GO" id="GO:0005634">
    <property type="term" value="C:nucleus"/>
    <property type="evidence" value="ECO:0007669"/>
    <property type="project" value="TreeGrafter"/>
</dbReference>
<comment type="similarity">
    <text evidence="4">Belongs to the BRAT1 family.</text>
</comment>
<keyword evidence="3" id="KW-0677">Repeat</keyword>
<dbReference type="InterPro" id="IPR021133">
    <property type="entry name" value="HEAT_type_2"/>
</dbReference>
<dbReference type="GO" id="GO:0006974">
    <property type="term" value="P:DNA damage response"/>
    <property type="evidence" value="ECO:0007669"/>
    <property type="project" value="InterPro"/>
</dbReference>
<dbReference type="AlphaFoldDB" id="A0A3B3SJW3"/>
<dbReference type="GO" id="GO:0005737">
    <property type="term" value="C:cytoplasm"/>
    <property type="evidence" value="ECO:0007669"/>
    <property type="project" value="UniProtKB-SubCell"/>
</dbReference>
<keyword evidence="2" id="KW-0963">Cytoplasm</keyword>
<keyword evidence="7" id="KW-1185">Reference proteome</keyword>
<dbReference type="GeneTree" id="ENSGT00390000017551"/>
<dbReference type="PANTHER" id="PTHR21331:SF2">
    <property type="entry name" value="BRCA1-ASSOCIATED ATM ACTIVATOR 1"/>
    <property type="match status" value="1"/>
</dbReference>
<dbReference type="PANTHER" id="PTHR21331">
    <property type="entry name" value="BRCA1-ASSOCIATED ATM ACTIVATOR 1"/>
    <property type="match status" value="1"/>
</dbReference>
<dbReference type="Ensembl" id="ENSPKIT00000011872.1">
    <property type="protein sequence ID" value="ENSPKIP00000031032.1"/>
    <property type="gene ID" value="ENSPKIG00000011698.1"/>
</dbReference>
<dbReference type="Ensembl" id="ENSPKIT00000011899.1">
    <property type="protein sequence ID" value="ENSPKIP00000031060.1"/>
    <property type="gene ID" value="ENSPKIG00000011698.1"/>
</dbReference>
<accession>A0A3B3SJW3</accession>
<dbReference type="InterPro" id="IPR000357">
    <property type="entry name" value="HEAT"/>
</dbReference>
<dbReference type="STRING" id="1676925.ENSPKIP00000031032"/>
<sequence>MDSDCTELLPQVCAVLADPNQAIADDTCLEKLLDWLADLTGQVPGISLLELNPCLSAFLSDMCRSGSAEPSVFAFSLKLAGLLASSEQGFIHLKQQGILTCAFEYQEWAGLSLWQDATVRSGWIHGLWNMLQHWKAMHFLFENGFIKVILHLQLDRSLFVASAANRLLAGILSFPGLSDRLPLIGEGATIDQRGERKVCEDCDSPVYTDGIMEIVQHVEASLTSGNPMHIQRSLNLIASSLAQCPPHVRDTFWQGTVGTLEALKGNDGNSLIQPFLETLHAASRTPLLSSGNPSITTLMEDMLCTLNPKVAIPFAKGVIHMESCPQSLKKKAMAVILQPLGRVGMLADPKQEPSGLLKDCDFPHVAWEEDLTQTSSYVSVLCLSLTSAAELLLESSCEELCVSSVVLSVIAVLKVCQGSSFSSSAGRAVRKLIGCTRVQKCALDTLSSLNKCSGVNRYVGELFSVLLSYLENPDSDPTVFKKALQAALNWLCTCSQSSAAGLFLNQDLFPLLKKRFCDVRWEMRDSSLEFFTQLTLQFKDDASYRGSLSNSGLIDSLMALLTDPESYVRASAISALGQTAHIISQEEDLSARFLDILAQDTEGFARRAVIKIFSIWLKHPNQDLCKSLEKHLSTVLRLGSNDLDWEVKIHTLELAQILIDQTLEDFGRSSCPYVSVIPAPHVKRAEITAAFHNLHHHKLFDVLFSGLLDCDRPVARKACTILLYLKGVLTGNTDTSDNTVAFDLQGCRWGQEMVKRCFSAASDSAMHVNIVELLSTLDLEEMKQALDQRSDHLENSPRSLLQDILASSHTPEDNIVDCY</sequence>
<protein>
    <submittedName>
        <fullName evidence="6">BRCA1-associated ATM activator 1</fullName>
    </submittedName>
</protein>
<organism evidence="6 7">
    <name type="scientific">Paramormyrops kingsleyae</name>
    <dbReference type="NCBI Taxonomy" id="1676925"/>
    <lineage>
        <taxon>Eukaryota</taxon>
        <taxon>Metazoa</taxon>
        <taxon>Chordata</taxon>
        <taxon>Craniata</taxon>
        <taxon>Vertebrata</taxon>
        <taxon>Euteleostomi</taxon>
        <taxon>Actinopterygii</taxon>
        <taxon>Neopterygii</taxon>
        <taxon>Teleostei</taxon>
        <taxon>Osteoglossocephala</taxon>
        <taxon>Osteoglossomorpha</taxon>
        <taxon>Osteoglossiformes</taxon>
        <taxon>Mormyridae</taxon>
        <taxon>Paramormyrops</taxon>
    </lineage>
</organism>
<evidence type="ECO:0000256" key="2">
    <source>
        <dbReference type="ARBA" id="ARBA00022490"/>
    </source>
</evidence>
<name>A0A3B3SJW3_9TELE</name>